<evidence type="ECO:0000256" key="1">
    <source>
        <dbReference type="SAM" id="Phobius"/>
    </source>
</evidence>
<dbReference type="PROSITE" id="PS51257">
    <property type="entry name" value="PROKAR_LIPOPROTEIN"/>
    <property type="match status" value="1"/>
</dbReference>
<feature type="transmembrane region" description="Helical" evidence="1">
    <location>
        <begin position="12"/>
        <end position="34"/>
    </location>
</feature>
<keyword evidence="1" id="KW-0472">Membrane</keyword>
<evidence type="ECO:0000313" key="3">
    <source>
        <dbReference type="Proteomes" id="UP000295668"/>
    </source>
</evidence>
<dbReference type="RefSeq" id="WP_133260765.1">
    <property type="nucleotide sequence ID" value="NZ_SJCY01000001.1"/>
</dbReference>
<dbReference type="AlphaFoldDB" id="A0A4R5MP99"/>
<evidence type="ECO:0000313" key="2">
    <source>
        <dbReference type="EMBL" id="TDG37677.1"/>
    </source>
</evidence>
<gene>
    <name evidence="2" type="ORF">EZJ43_00860</name>
</gene>
<dbReference type="OrthoDB" id="1100762at2"/>
<dbReference type="EMBL" id="SJCY01000001">
    <property type="protein sequence ID" value="TDG37677.1"/>
    <property type="molecule type" value="Genomic_DNA"/>
</dbReference>
<dbReference type="Gene3D" id="2.60.40.2030">
    <property type="match status" value="1"/>
</dbReference>
<organism evidence="2 3">
    <name type="scientific">Pedobacter changchengzhani</name>
    <dbReference type="NCBI Taxonomy" id="2529274"/>
    <lineage>
        <taxon>Bacteria</taxon>
        <taxon>Pseudomonadati</taxon>
        <taxon>Bacteroidota</taxon>
        <taxon>Sphingobacteriia</taxon>
        <taxon>Sphingobacteriales</taxon>
        <taxon>Sphingobacteriaceae</taxon>
        <taxon>Pedobacter</taxon>
    </lineage>
</organism>
<accession>A0A4R5MP99</accession>
<keyword evidence="1" id="KW-1133">Transmembrane helix</keyword>
<sequence>MKLMSYNSSIIKTYAIIMVMLVGIMGISCTKALIGEAPTNVGTVRFTANTYTIENKTTDPLIVTLPLSLPLEEDATVLLTVDNASTIASTEYSISPAIPPSGLLISLPKGSTEVSFNVNSMNNFEGEKTLVLKLTAPTGGVTVSNTNATTVINVKGDPIIYPEIQTSALTAFAPTISGSTSPSQSYTVRGIKLTSNITITASDNYQISLDNTNFVTTLTLPFAAANAAPITVYAQFTALTGINQTVTGTITHSSGVVPSNTINVTGIEYGVALPGVLVMKDDFSYGSTTSTLDAVGAANWSVFSGTLNPIAYMPTGLSFTGYAGSNVGGAIVSANGSGSRKDYIRSFGTTISSGVVYQAQMINPSVGSTTGDFFAGMADAGNNYFNRITVKDDGTGKPSFGLGKAAGTVIFASGTYSYGTTYLVVTKYDFDSGTSTMYVLTSAPTKYEPPVPNAVNSSGTGPASLSKVFIRQNTNALTATYDGVRIATSWKDAVGL</sequence>
<protein>
    <submittedName>
        <fullName evidence="2">Uncharacterized protein</fullName>
    </submittedName>
</protein>
<reference evidence="2 3" key="1">
    <citation type="submission" date="2019-02" db="EMBL/GenBank/DDBJ databases">
        <title>Pedobacter sp. nov., a novel speices isolated from soil of pinguins habitat in Antarcitica.</title>
        <authorList>
            <person name="He R.-H."/>
        </authorList>
    </citation>
    <scope>NUCLEOTIDE SEQUENCE [LARGE SCALE GENOMIC DNA]</scope>
    <source>
        <strain evidence="2 3">E01020</strain>
    </source>
</reference>
<proteinExistence type="predicted"/>
<keyword evidence="1" id="KW-0812">Transmembrane</keyword>
<dbReference type="Proteomes" id="UP000295668">
    <property type="component" value="Unassembled WGS sequence"/>
</dbReference>
<comment type="caution">
    <text evidence="2">The sequence shown here is derived from an EMBL/GenBank/DDBJ whole genome shotgun (WGS) entry which is preliminary data.</text>
</comment>
<dbReference type="SUPFAM" id="SSF141072">
    <property type="entry name" value="CalX-like"/>
    <property type="match status" value="1"/>
</dbReference>
<dbReference type="InterPro" id="IPR038081">
    <property type="entry name" value="CalX-like_sf"/>
</dbReference>
<keyword evidence="3" id="KW-1185">Reference proteome</keyword>
<name>A0A4R5MP99_9SPHI</name>